<dbReference type="OrthoDB" id="9813569at2"/>
<keyword evidence="2" id="KW-0808">Transferase</keyword>
<dbReference type="RefSeq" id="WP_128523381.1">
    <property type="nucleotide sequence ID" value="NZ_CP026118.1"/>
</dbReference>
<protein>
    <submittedName>
        <fullName evidence="7">2-keto-3-deoxygluconate kinase</fullName>
    </submittedName>
</protein>
<dbReference type="KEGG" id="hli:HLI_04530"/>
<dbReference type="EMBL" id="CP026118">
    <property type="protein sequence ID" value="QAS51540.1"/>
    <property type="molecule type" value="Genomic_DNA"/>
</dbReference>
<dbReference type="InterPro" id="IPR050306">
    <property type="entry name" value="PfkB_Carbo_kinase"/>
</dbReference>
<evidence type="ECO:0000256" key="3">
    <source>
        <dbReference type="ARBA" id="ARBA00022741"/>
    </source>
</evidence>
<evidence type="ECO:0000259" key="6">
    <source>
        <dbReference type="Pfam" id="PF00294"/>
    </source>
</evidence>
<dbReference type="Proteomes" id="UP000287756">
    <property type="component" value="Chromosome"/>
</dbReference>
<dbReference type="GO" id="GO:0016301">
    <property type="term" value="F:kinase activity"/>
    <property type="evidence" value="ECO:0007669"/>
    <property type="project" value="UniProtKB-KW"/>
</dbReference>
<dbReference type="AlphaFoldDB" id="A0A410MA44"/>
<evidence type="ECO:0000256" key="1">
    <source>
        <dbReference type="ARBA" id="ARBA00010688"/>
    </source>
</evidence>
<sequence>MRDVITIGDAMVSFNPTTQGPMRFVQSFVKKVGGAELNTAIGCARLGLKSGWISSLGKDEFGHFIHNFARGEGVDVSEVTFTENYPTSLNFKEFRGDRINTTYYRTPSPFLSMTPDDLNESYIKNSKILHITGLLPGVDVNHNLPIIKKAIALAKKHDVQISFDPNIRLKLWSKEDARKYLSELLPDVDLLLAGDEELEIILGTKDTKEIVAKSTELGISYIAIKKGAEGSTGYHNGRTVESPPIPPREVVDTIGAGDGFNAGILYGIINGWTLERTLGFANMIGSKVVGVQGDNEGLPFLEDVLIDLGEREHVDR</sequence>
<dbReference type="InterPro" id="IPR011611">
    <property type="entry name" value="PfkB_dom"/>
</dbReference>
<reference evidence="7 8" key="1">
    <citation type="submission" date="2018-01" db="EMBL/GenBank/DDBJ databases">
        <title>The whole genome sequencing and assembly of Halobacillus litoralis ERB031 strain.</title>
        <authorList>
            <person name="Lee S.-J."/>
            <person name="Park M.-K."/>
            <person name="Kim J.-Y."/>
            <person name="Lee Y.-J."/>
            <person name="Yi H."/>
            <person name="Bahn Y.-S."/>
            <person name="Kim J.F."/>
            <person name="Lee D.-W."/>
        </authorList>
    </citation>
    <scope>NUCLEOTIDE SEQUENCE [LARGE SCALE GENOMIC DNA]</scope>
    <source>
        <strain evidence="7 8">ERB 031</strain>
    </source>
</reference>
<dbReference type="PANTHER" id="PTHR43085">
    <property type="entry name" value="HEXOKINASE FAMILY MEMBER"/>
    <property type="match status" value="1"/>
</dbReference>
<evidence type="ECO:0000256" key="2">
    <source>
        <dbReference type="ARBA" id="ARBA00022679"/>
    </source>
</evidence>
<accession>A0A410MA44</accession>
<dbReference type="Gene3D" id="3.40.1190.20">
    <property type="match status" value="1"/>
</dbReference>
<gene>
    <name evidence="7" type="ORF">HLI_04530</name>
</gene>
<feature type="domain" description="Carbohydrate kinase PfkB" evidence="6">
    <location>
        <begin position="1"/>
        <end position="299"/>
    </location>
</feature>
<name>A0A410MA44_9BACI</name>
<keyword evidence="4 7" id="KW-0418">Kinase</keyword>
<comment type="similarity">
    <text evidence="1">Belongs to the carbohydrate kinase PfkB family.</text>
</comment>
<evidence type="ECO:0000256" key="4">
    <source>
        <dbReference type="ARBA" id="ARBA00022777"/>
    </source>
</evidence>
<evidence type="ECO:0000313" key="8">
    <source>
        <dbReference type="Proteomes" id="UP000287756"/>
    </source>
</evidence>
<evidence type="ECO:0000313" key="7">
    <source>
        <dbReference type="EMBL" id="QAS51540.1"/>
    </source>
</evidence>
<dbReference type="SUPFAM" id="SSF53613">
    <property type="entry name" value="Ribokinase-like"/>
    <property type="match status" value="1"/>
</dbReference>
<dbReference type="PANTHER" id="PTHR43085:SF1">
    <property type="entry name" value="PSEUDOURIDINE KINASE-RELATED"/>
    <property type="match status" value="1"/>
</dbReference>
<dbReference type="PROSITE" id="PS00584">
    <property type="entry name" value="PFKB_KINASES_2"/>
    <property type="match status" value="1"/>
</dbReference>
<organism evidence="7 8">
    <name type="scientific">Halobacillus litoralis</name>
    <dbReference type="NCBI Taxonomy" id="45668"/>
    <lineage>
        <taxon>Bacteria</taxon>
        <taxon>Bacillati</taxon>
        <taxon>Bacillota</taxon>
        <taxon>Bacilli</taxon>
        <taxon>Bacillales</taxon>
        <taxon>Bacillaceae</taxon>
        <taxon>Halobacillus</taxon>
    </lineage>
</organism>
<dbReference type="InterPro" id="IPR002173">
    <property type="entry name" value="Carboh/pur_kinase_PfkB_CS"/>
</dbReference>
<dbReference type="CDD" id="cd01166">
    <property type="entry name" value="KdgK"/>
    <property type="match status" value="1"/>
</dbReference>
<keyword evidence="3" id="KW-0547">Nucleotide-binding</keyword>
<dbReference type="InterPro" id="IPR029056">
    <property type="entry name" value="Ribokinase-like"/>
</dbReference>
<evidence type="ECO:0000256" key="5">
    <source>
        <dbReference type="ARBA" id="ARBA00022840"/>
    </source>
</evidence>
<proteinExistence type="inferred from homology"/>
<dbReference type="Pfam" id="PF00294">
    <property type="entry name" value="PfkB"/>
    <property type="match status" value="1"/>
</dbReference>
<keyword evidence="5" id="KW-0067">ATP-binding</keyword>
<dbReference type="GO" id="GO:0005524">
    <property type="term" value="F:ATP binding"/>
    <property type="evidence" value="ECO:0007669"/>
    <property type="project" value="UniProtKB-KW"/>
</dbReference>